<evidence type="ECO:0000313" key="3">
    <source>
        <dbReference type="Proteomes" id="UP000192042"/>
    </source>
</evidence>
<gene>
    <name evidence="2" type="ORF">NSJP_2041</name>
</gene>
<protein>
    <recommendedName>
        <fullName evidence="4">Lipoprotein</fullName>
    </recommendedName>
</protein>
<sequence>MQRAALVIIGLLMCSGCASMSGAKDQYFVCSYDIAWDAVLESVKDRPIQVQSKEKGLIETNWVEMEGAERAYGMFQREGFGNRERARMTVALKPLNDVVSVSVLETRQRWHLKGGITQEATKWWPIDPSEESETMVMDRIKTTLNQKGCATT</sequence>
<accession>A0A1W1I5V7</accession>
<evidence type="ECO:0008006" key="4">
    <source>
        <dbReference type="Google" id="ProtNLM"/>
    </source>
</evidence>
<dbReference type="STRING" id="1325564.NSJP_2041"/>
<proteinExistence type="predicted"/>
<reference evidence="2 3" key="1">
    <citation type="submission" date="2017-03" db="EMBL/GenBank/DDBJ databases">
        <authorList>
            <person name="Afonso C.L."/>
            <person name="Miller P.J."/>
            <person name="Scott M.A."/>
            <person name="Spackman E."/>
            <person name="Goraichik I."/>
            <person name="Dimitrov K.M."/>
            <person name="Suarez D.L."/>
            <person name="Swayne D.E."/>
        </authorList>
    </citation>
    <scope>NUCLEOTIDE SEQUENCE [LARGE SCALE GENOMIC DNA]</scope>
    <source>
        <strain evidence="2">Genome sequencing of Nitrospira japonica strain NJ11</strain>
    </source>
</reference>
<dbReference type="KEGG" id="nja:NSJP_2041"/>
<evidence type="ECO:0000313" key="2">
    <source>
        <dbReference type="EMBL" id="SLM48213.1"/>
    </source>
</evidence>
<keyword evidence="3" id="KW-1185">Reference proteome</keyword>
<dbReference type="AlphaFoldDB" id="A0A1W1I5V7"/>
<dbReference type="EMBL" id="LT828648">
    <property type="protein sequence ID" value="SLM48213.1"/>
    <property type="molecule type" value="Genomic_DNA"/>
</dbReference>
<feature type="signal peptide" evidence="1">
    <location>
        <begin position="1"/>
        <end position="23"/>
    </location>
</feature>
<dbReference type="RefSeq" id="WP_231989527.1">
    <property type="nucleotide sequence ID" value="NZ_LT828648.1"/>
</dbReference>
<organism evidence="2 3">
    <name type="scientific">Nitrospira japonica</name>
    <dbReference type="NCBI Taxonomy" id="1325564"/>
    <lineage>
        <taxon>Bacteria</taxon>
        <taxon>Pseudomonadati</taxon>
        <taxon>Nitrospirota</taxon>
        <taxon>Nitrospiria</taxon>
        <taxon>Nitrospirales</taxon>
        <taxon>Nitrospiraceae</taxon>
        <taxon>Nitrospira</taxon>
    </lineage>
</organism>
<keyword evidence="1" id="KW-0732">Signal</keyword>
<name>A0A1W1I5V7_9BACT</name>
<evidence type="ECO:0000256" key="1">
    <source>
        <dbReference type="SAM" id="SignalP"/>
    </source>
</evidence>
<dbReference type="Proteomes" id="UP000192042">
    <property type="component" value="Chromosome I"/>
</dbReference>
<feature type="chain" id="PRO_5010709651" description="Lipoprotein" evidence="1">
    <location>
        <begin position="24"/>
        <end position="152"/>
    </location>
</feature>